<sequence>MVLAVIFVVDSSDVIRLKEAAEELQGVLEADELSDAILLVYNNKADLPGAVTSCDLVSQLQLNRLNGRRAWMVQQSCAVTGEGLLEGLDWLSRELKQHKGPTNK</sequence>
<keyword evidence="1" id="KW-0342">GTP-binding</keyword>
<proteinExistence type="predicted"/>
<dbReference type="Gene3D" id="3.40.50.300">
    <property type="entry name" value="P-loop containing nucleotide triphosphate hydrolases"/>
    <property type="match status" value="1"/>
</dbReference>
<reference evidence="2" key="1">
    <citation type="submission" date="2020-11" db="EMBL/GenBank/DDBJ databases">
        <authorList>
            <person name="Tran Van P."/>
        </authorList>
    </citation>
    <scope>NUCLEOTIDE SEQUENCE</scope>
</reference>
<gene>
    <name evidence="2" type="ORF">CTOB1V02_LOCUS11323</name>
</gene>
<dbReference type="PANTHER" id="PTHR11711">
    <property type="entry name" value="ADP RIBOSYLATION FACTOR-RELATED"/>
    <property type="match status" value="1"/>
</dbReference>
<dbReference type="InterPro" id="IPR006689">
    <property type="entry name" value="Small_GTPase_ARF/SAR"/>
</dbReference>
<dbReference type="SUPFAM" id="SSF52540">
    <property type="entry name" value="P-loop containing nucleoside triphosphate hydrolases"/>
    <property type="match status" value="1"/>
</dbReference>
<dbReference type="Pfam" id="PF00025">
    <property type="entry name" value="Arf"/>
    <property type="match status" value="1"/>
</dbReference>
<dbReference type="EMBL" id="OB666381">
    <property type="protein sequence ID" value="CAD7233501.1"/>
    <property type="molecule type" value="Genomic_DNA"/>
</dbReference>
<dbReference type="GO" id="GO:0005525">
    <property type="term" value="F:GTP binding"/>
    <property type="evidence" value="ECO:0007669"/>
    <property type="project" value="UniProtKB-KW"/>
</dbReference>
<dbReference type="InterPro" id="IPR024156">
    <property type="entry name" value="Small_GTPase_ARF"/>
</dbReference>
<feature type="binding site" evidence="1">
    <location>
        <begin position="43"/>
        <end position="46"/>
    </location>
    <ligand>
        <name>GTP</name>
        <dbReference type="ChEBI" id="CHEBI:37565"/>
    </ligand>
</feature>
<organism evidence="2">
    <name type="scientific">Cyprideis torosa</name>
    <dbReference type="NCBI Taxonomy" id="163714"/>
    <lineage>
        <taxon>Eukaryota</taxon>
        <taxon>Metazoa</taxon>
        <taxon>Ecdysozoa</taxon>
        <taxon>Arthropoda</taxon>
        <taxon>Crustacea</taxon>
        <taxon>Oligostraca</taxon>
        <taxon>Ostracoda</taxon>
        <taxon>Podocopa</taxon>
        <taxon>Podocopida</taxon>
        <taxon>Cytherocopina</taxon>
        <taxon>Cytheroidea</taxon>
        <taxon>Cytherideidae</taxon>
        <taxon>Cyprideis</taxon>
    </lineage>
</organism>
<dbReference type="OrthoDB" id="2011769at2759"/>
<dbReference type="AlphaFoldDB" id="A0A7R8WR17"/>
<evidence type="ECO:0000256" key="1">
    <source>
        <dbReference type="PIRSR" id="PIRSR606689-1"/>
    </source>
</evidence>
<dbReference type="SMART" id="SM00177">
    <property type="entry name" value="ARF"/>
    <property type="match status" value="1"/>
</dbReference>
<dbReference type="InterPro" id="IPR027417">
    <property type="entry name" value="P-loop_NTPase"/>
</dbReference>
<name>A0A7R8WR17_9CRUS</name>
<keyword evidence="1" id="KW-0547">Nucleotide-binding</keyword>
<evidence type="ECO:0000313" key="2">
    <source>
        <dbReference type="EMBL" id="CAD7233501.1"/>
    </source>
</evidence>
<protein>
    <submittedName>
        <fullName evidence="2">Uncharacterized protein</fullName>
    </submittedName>
</protein>
<dbReference type="GO" id="GO:0003924">
    <property type="term" value="F:GTPase activity"/>
    <property type="evidence" value="ECO:0007669"/>
    <property type="project" value="InterPro"/>
</dbReference>
<accession>A0A7R8WR17</accession>